<evidence type="ECO:0000313" key="4">
    <source>
        <dbReference type="Proteomes" id="UP000326671"/>
    </source>
</evidence>
<dbReference type="AlphaFoldDB" id="A0A5J5I050"/>
<evidence type="ECO:0000256" key="1">
    <source>
        <dbReference type="SAM" id="SignalP"/>
    </source>
</evidence>
<feature type="chain" id="PRO_5039562071" description="Intracellular proteinase inhibitor BsuPI domain-containing protein" evidence="1">
    <location>
        <begin position="20"/>
        <end position="148"/>
    </location>
</feature>
<dbReference type="InterPro" id="IPR020481">
    <property type="entry name" value="Intracell_prot_inh_BsuPI"/>
</dbReference>
<dbReference type="Proteomes" id="UP000326671">
    <property type="component" value="Unassembled WGS sequence"/>
</dbReference>
<feature type="signal peptide" evidence="1">
    <location>
        <begin position="1"/>
        <end position="19"/>
    </location>
</feature>
<reference evidence="3 4" key="1">
    <citation type="submission" date="2019-09" db="EMBL/GenBank/DDBJ databases">
        <title>Whole genome sequences of isolates from the Mars Exploration Rovers.</title>
        <authorList>
            <person name="Seuylemezian A."/>
            <person name="Vaishampayan P."/>
        </authorList>
    </citation>
    <scope>NUCLEOTIDE SEQUENCE [LARGE SCALE GENOMIC DNA]</scope>
    <source>
        <strain evidence="3 4">MER_TA_151</strain>
    </source>
</reference>
<dbReference type="Gene3D" id="2.60.40.2360">
    <property type="entry name" value="Intracellular proteinase inhibitor BsuPI"/>
    <property type="match status" value="1"/>
</dbReference>
<comment type="caution">
    <text evidence="3">The sequence shown here is derived from an EMBL/GenBank/DDBJ whole genome shotgun (WGS) entry which is preliminary data.</text>
</comment>
<organism evidence="3 4">
    <name type="scientific">Niallia endozanthoxylica</name>
    <dbReference type="NCBI Taxonomy" id="2036016"/>
    <lineage>
        <taxon>Bacteria</taxon>
        <taxon>Bacillati</taxon>
        <taxon>Bacillota</taxon>
        <taxon>Bacilli</taxon>
        <taxon>Bacillales</taxon>
        <taxon>Bacillaceae</taxon>
        <taxon>Niallia</taxon>
    </lineage>
</organism>
<dbReference type="EMBL" id="VYKL01000010">
    <property type="protein sequence ID" value="KAA9028548.1"/>
    <property type="molecule type" value="Genomic_DNA"/>
</dbReference>
<dbReference type="InterPro" id="IPR038144">
    <property type="entry name" value="IPI"/>
</dbReference>
<accession>A0A5J5I050</accession>
<evidence type="ECO:0000259" key="2">
    <source>
        <dbReference type="Pfam" id="PF12690"/>
    </source>
</evidence>
<proteinExistence type="predicted"/>
<sequence length="148" mass="16420">MKKAWILLVLGLFLVGCGAVNNNSDEQNSDGSGIVAGEMAAVLTETSPFVFQYEVKNQTEKEVTLEFSSSQRFDYLVETKTGEQVYLFSSVAMFMAVMGEETMKPGETLSYEVDLHELDLKAGDYLLTAWMTPKDGKAYQVTKAFTVK</sequence>
<dbReference type="OrthoDB" id="2453194at2"/>
<dbReference type="Pfam" id="PF12690">
    <property type="entry name" value="BsuPI"/>
    <property type="match status" value="1"/>
</dbReference>
<dbReference type="PROSITE" id="PS51257">
    <property type="entry name" value="PROKAR_LIPOPROTEIN"/>
    <property type="match status" value="1"/>
</dbReference>
<evidence type="ECO:0000313" key="3">
    <source>
        <dbReference type="EMBL" id="KAA9028548.1"/>
    </source>
</evidence>
<keyword evidence="1" id="KW-0732">Signal</keyword>
<gene>
    <name evidence="3" type="ORF">F4V44_04570</name>
</gene>
<feature type="domain" description="Intracellular proteinase inhibitor BsuPI" evidence="2">
    <location>
        <begin position="44"/>
        <end position="132"/>
    </location>
</feature>
<protein>
    <recommendedName>
        <fullName evidence="2">Intracellular proteinase inhibitor BsuPI domain-containing protein</fullName>
    </recommendedName>
</protein>
<keyword evidence="4" id="KW-1185">Reference proteome</keyword>
<name>A0A5J5I050_9BACI</name>
<dbReference type="RefSeq" id="WP_150438800.1">
    <property type="nucleotide sequence ID" value="NZ_VYKL01000010.1"/>
</dbReference>